<dbReference type="InterPro" id="IPR035094">
    <property type="entry name" value="EgtD"/>
</dbReference>
<evidence type="ECO:0000259" key="7">
    <source>
        <dbReference type="Pfam" id="PF10017"/>
    </source>
</evidence>
<dbReference type="InterPro" id="IPR019257">
    <property type="entry name" value="MeTrfase_dom"/>
</dbReference>
<dbReference type="NCBIfam" id="TIGR03438">
    <property type="entry name" value="egtD_ergothio"/>
    <property type="match status" value="1"/>
</dbReference>
<dbReference type="STRING" id="395961.Cyan7425_2548"/>
<dbReference type="InterPro" id="IPR034660">
    <property type="entry name" value="DinB/YfiT-like"/>
</dbReference>
<dbReference type="HOGENOM" id="CLU_364381_0_0_3"/>
<dbReference type="eggNOG" id="COG4301">
    <property type="taxonomic scope" value="Bacteria"/>
</dbReference>
<gene>
    <name evidence="9" type="ordered locus">Cyan7425_2548</name>
</gene>
<evidence type="ECO:0000256" key="4">
    <source>
        <dbReference type="ARBA" id="ARBA00023004"/>
    </source>
</evidence>
<dbReference type="Pfam" id="PF10017">
    <property type="entry name" value="Methyltransf_33"/>
    <property type="match status" value="1"/>
</dbReference>
<keyword evidence="4" id="KW-0408">Iron</keyword>
<dbReference type="EMBL" id="CP001344">
    <property type="protein sequence ID" value="ACL44904.1"/>
    <property type="molecule type" value="Genomic_DNA"/>
</dbReference>
<evidence type="ECO:0000256" key="1">
    <source>
        <dbReference type="ARBA" id="ARBA00022603"/>
    </source>
</evidence>
<evidence type="ECO:0000313" key="9">
    <source>
        <dbReference type="EMBL" id="ACL44904.1"/>
    </source>
</evidence>
<dbReference type="KEGG" id="cyn:Cyan7425_2548"/>
<dbReference type="Gene3D" id="3.90.1580.10">
    <property type="entry name" value="paralog of FGE (formylglycine-generating enzyme)"/>
    <property type="match status" value="1"/>
</dbReference>
<dbReference type="Gene3D" id="1.20.120.450">
    <property type="entry name" value="dinb family like domain"/>
    <property type="match status" value="1"/>
</dbReference>
<proteinExistence type="predicted"/>
<feature type="domain" description="Histidine-specific methyltransferase SAM-dependent" evidence="7">
    <location>
        <begin position="462"/>
        <end position="764"/>
    </location>
</feature>
<evidence type="ECO:0000256" key="5">
    <source>
        <dbReference type="ARBA" id="ARBA00037882"/>
    </source>
</evidence>
<dbReference type="SUPFAM" id="SSF109854">
    <property type="entry name" value="DinB/YfiT-like putative metalloenzymes"/>
    <property type="match status" value="1"/>
</dbReference>
<accession>B8HYA1</accession>
<evidence type="ECO:0000259" key="6">
    <source>
        <dbReference type="Pfam" id="PF03781"/>
    </source>
</evidence>
<dbReference type="PANTHER" id="PTHR43397:SF1">
    <property type="entry name" value="ERGOTHIONEINE BIOSYNTHESIS PROTEIN 1"/>
    <property type="match status" value="1"/>
</dbReference>
<comment type="pathway">
    <text evidence="5">Amino-acid biosynthesis; ergothioneine biosynthesis.</text>
</comment>
<keyword evidence="3" id="KW-0560">Oxidoreductase</keyword>
<feature type="domain" description="Sulfatase-modifying factor enzyme-like" evidence="6">
    <location>
        <begin position="183"/>
        <end position="427"/>
    </location>
</feature>
<dbReference type="Gene3D" id="3.40.50.150">
    <property type="entry name" value="Vaccinia Virus protein VP39"/>
    <property type="match status" value="1"/>
</dbReference>
<dbReference type="InterPro" id="IPR051128">
    <property type="entry name" value="EgtD_Methyltrsf_superfamily"/>
</dbReference>
<dbReference type="GO" id="GO:0008168">
    <property type="term" value="F:methyltransferase activity"/>
    <property type="evidence" value="ECO:0007669"/>
    <property type="project" value="UniProtKB-KW"/>
</dbReference>
<dbReference type="AlphaFoldDB" id="B8HYA1"/>
<feature type="domain" description="DinB-like" evidence="8">
    <location>
        <begin position="26"/>
        <end position="149"/>
    </location>
</feature>
<dbReference type="Pfam" id="PF12867">
    <property type="entry name" value="DinB_2"/>
    <property type="match status" value="1"/>
</dbReference>
<keyword evidence="2 9" id="KW-0808">Transferase</keyword>
<sequence>MNRKPTNSDPALTASREALRTQLRLALEESRTATLSLFESIDAQTFCKSAHPDFSPVGWHLGHIGYTEGLWLLEHLVGREPLFPQYRRLFAADGLPKTDRCCLPSLTEISDYLKAIRTEVLAYLDIAPLEEQVRLWYWLLQHEAQHSETITLVLQLQGQNRLWLGEWPPQTVSPSARIAAQNTDDMVLIPAGQFQQGSESILALDNEQPVHTVELSTFWIDRYPVTRAQYRQFMAAGGYSDRRWWSEQGWHWLQEHPVSQPLYWHTTVADDHPVCGVSWYEAEAYANFVGKRLPTESEWEKAARWHPQTDQSYPFPWGDHPISGQRCNHGHLVGQSTPVFQYDQGQSGVGCYDLLGNVWEWTHTWFHPYAGFSSYPYAGYSTPYFDQAHRVLKGGSWATRAIALRSSFRNWYHPGTREILAGFRCARDADPEATAIFLADTSTRLKLEDLLRDLPAETLPGADVFEGLSQTPKTLPPKYFYDDRGSQLFEQICTLPEYYPTRTETWILQHYAGAIAELTGSCELVELGSGSSTKTRLLLDAYSHQGESLCYLPIDVSGGILKQSALELLQDYSGLKVHGLVATYEIGLQQLPQRQLPSRMILFLGSTLGNLTPSQCDRFFAQIGQTLQPGEFFLLGVDLQKSVAQLEAAYDDAQGVTAAFNLNMLQHLNWRFGGNFDLNQFCHRAFYNTVENQIEMHLESRCDQTVFLAELDLTIALQAGETIQTEISRKFKLSQIEQDLQTYGLKPLQSWTDPNHWFGLVLSQRV</sequence>
<name>B8HYA1_CYAP4</name>
<evidence type="ECO:0000259" key="8">
    <source>
        <dbReference type="Pfam" id="PF12867"/>
    </source>
</evidence>
<dbReference type="InterPro" id="IPR029063">
    <property type="entry name" value="SAM-dependent_MTases_sf"/>
</dbReference>
<dbReference type="eggNOG" id="COG1262">
    <property type="taxonomic scope" value="Bacteria"/>
</dbReference>
<evidence type="ECO:0000256" key="3">
    <source>
        <dbReference type="ARBA" id="ARBA00023002"/>
    </source>
</evidence>
<dbReference type="InterPro" id="IPR042095">
    <property type="entry name" value="SUMF_sf"/>
</dbReference>
<keyword evidence="1 9" id="KW-0489">Methyltransferase</keyword>
<dbReference type="InterPro" id="IPR005532">
    <property type="entry name" value="SUMF_dom"/>
</dbReference>
<dbReference type="Pfam" id="PF03781">
    <property type="entry name" value="FGE-sulfatase"/>
    <property type="match status" value="1"/>
</dbReference>
<evidence type="ECO:0000256" key="2">
    <source>
        <dbReference type="ARBA" id="ARBA00022679"/>
    </source>
</evidence>
<organism evidence="9">
    <name type="scientific">Cyanothece sp. (strain PCC 7425 / ATCC 29141)</name>
    <dbReference type="NCBI Taxonomy" id="395961"/>
    <lineage>
        <taxon>Bacteria</taxon>
        <taxon>Bacillati</taxon>
        <taxon>Cyanobacteriota</taxon>
        <taxon>Cyanophyceae</taxon>
        <taxon>Gomontiellales</taxon>
        <taxon>Cyanothecaceae</taxon>
        <taxon>Cyanothece</taxon>
    </lineage>
</organism>
<dbReference type="SUPFAM" id="SSF56436">
    <property type="entry name" value="C-type lectin-like"/>
    <property type="match status" value="1"/>
</dbReference>
<dbReference type="PANTHER" id="PTHR43397">
    <property type="entry name" value="ERGOTHIONEINE BIOSYNTHESIS PROTEIN 1"/>
    <property type="match status" value="1"/>
</dbReference>
<dbReference type="GO" id="GO:0032259">
    <property type="term" value="P:methylation"/>
    <property type="evidence" value="ECO:0007669"/>
    <property type="project" value="UniProtKB-KW"/>
</dbReference>
<dbReference type="InterPro" id="IPR024775">
    <property type="entry name" value="DinB-like"/>
</dbReference>
<dbReference type="InterPro" id="IPR016187">
    <property type="entry name" value="CTDL_fold"/>
</dbReference>
<protein>
    <submittedName>
        <fullName evidence="9">Methyltransferase</fullName>
    </submittedName>
</protein>
<reference evidence="9" key="1">
    <citation type="submission" date="2009-01" db="EMBL/GenBank/DDBJ databases">
        <title>Complete sequence of chromosome Cyanothece sp. PCC 7425.</title>
        <authorList>
            <consortium name="US DOE Joint Genome Institute"/>
            <person name="Lucas S."/>
            <person name="Copeland A."/>
            <person name="Lapidus A."/>
            <person name="Glavina del Rio T."/>
            <person name="Dalin E."/>
            <person name="Tice H."/>
            <person name="Bruce D."/>
            <person name="Goodwin L."/>
            <person name="Pitluck S."/>
            <person name="Sims D."/>
            <person name="Meineke L."/>
            <person name="Brettin T."/>
            <person name="Detter J.C."/>
            <person name="Han C."/>
            <person name="Larimer F."/>
            <person name="Land M."/>
            <person name="Hauser L."/>
            <person name="Kyrpides N."/>
            <person name="Ovchinnikova G."/>
            <person name="Liberton M."/>
            <person name="Stoeckel J."/>
            <person name="Banerjee A."/>
            <person name="Singh A."/>
            <person name="Page L."/>
            <person name="Sato H."/>
            <person name="Zhao L."/>
            <person name="Sherman L."/>
            <person name="Pakrasi H."/>
            <person name="Richardson P."/>
        </authorList>
    </citation>
    <scope>NUCLEOTIDE SEQUENCE</scope>
    <source>
        <strain evidence="9">PCC 7425</strain>
    </source>
</reference>